<evidence type="ECO:0000313" key="4">
    <source>
        <dbReference type="EMBL" id="MCL9813499.1"/>
    </source>
</evidence>
<dbReference type="Pfam" id="PF01408">
    <property type="entry name" value="GFO_IDH_MocA"/>
    <property type="match status" value="1"/>
</dbReference>
<dbReference type="PANTHER" id="PTHR43818:SF11">
    <property type="entry name" value="BCDNA.GH03377"/>
    <property type="match status" value="1"/>
</dbReference>
<evidence type="ECO:0000259" key="3">
    <source>
        <dbReference type="Pfam" id="PF22725"/>
    </source>
</evidence>
<feature type="domain" description="GFO/IDH/MocA-like oxidoreductase" evidence="3">
    <location>
        <begin position="136"/>
        <end position="274"/>
    </location>
</feature>
<dbReference type="InterPro" id="IPR036291">
    <property type="entry name" value="NAD(P)-bd_dom_sf"/>
</dbReference>
<feature type="domain" description="Gfo/Idh/MocA-like oxidoreductase N-terminal" evidence="2">
    <location>
        <begin position="5"/>
        <end position="122"/>
    </location>
</feature>
<reference evidence="4 5" key="1">
    <citation type="journal article" date="2022" name="Syst. Appl. Microbiol.">
        <title>Natronocalculus amylovorans gen. nov., sp. nov., and Natranaeroarchaeum aerophilus sp. nov., dominant culturable amylolytic natronoarchaea from hypersaline soda lakes in southwestern Siberia.</title>
        <authorList>
            <person name="Sorokin D.Y."/>
            <person name="Elcheninov A.G."/>
            <person name="Khizhniak T.V."/>
            <person name="Koenen M."/>
            <person name="Bale N.J."/>
            <person name="Damste J.S.S."/>
            <person name="Kublanov I.V."/>
        </authorList>
    </citation>
    <scope>NUCLEOTIDE SEQUENCE [LARGE SCALE GENOMIC DNA]</scope>
    <source>
        <strain evidence="4 5">AArc-St1-1</strain>
    </source>
</reference>
<name>A0AAE3FS19_9EURY</name>
<accession>A0AAE3FS19</accession>
<dbReference type="EMBL" id="JAKRVY010000003">
    <property type="protein sequence ID" value="MCL9813499.1"/>
    <property type="molecule type" value="Genomic_DNA"/>
</dbReference>
<dbReference type="RefSeq" id="WP_250595968.1">
    <property type="nucleotide sequence ID" value="NZ_JAKRVY010000003.1"/>
</dbReference>
<dbReference type="InterPro" id="IPR055170">
    <property type="entry name" value="GFO_IDH_MocA-like_dom"/>
</dbReference>
<dbReference type="Gene3D" id="3.40.50.720">
    <property type="entry name" value="NAD(P)-binding Rossmann-like Domain"/>
    <property type="match status" value="1"/>
</dbReference>
<comment type="caution">
    <text evidence="4">The sequence shown here is derived from an EMBL/GenBank/DDBJ whole genome shotgun (WGS) entry which is preliminary data.</text>
</comment>
<dbReference type="GO" id="GO:0016491">
    <property type="term" value="F:oxidoreductase activity"/>
    <property type="evidence" value="ECO:0007669"/>
    <property type="project" value="UniProtKB-KW"/>
</dbReference>
<dbReference type="AlphaFoldDB" id="A0AAE3FS19"/>
<dbReference type="Gene3D" id="3.30.360.10">
    <property type="entry name" value="Dihydrodipicolinate Reductase, domain 2"/>
    <property type="match status" value="1"/>
</dbReference>
<evidence type="ECO:0000259" key="2">
    <source>
        <dbReference type="Pfam" id="PF01408"/>
    </source>
</evidence>
<protein>
    <submittedName>
        <fullName evidence="4">Gfo/Idh/MocA family oxidoreductase</fullName>
    </submittedName>
</protein>
<organism evidence="4 5">
    <name type="scientific">Natranaeroarchaeum aerophilus</name>
    <dbReference type="NCBI Taxonomy" id="2917711"/>
    <lineage>
        <taxon>Archaea</taxon>
        <taxon>Methanobacteriati</taxon>
        <taxon>Methanobacteriota</taxon>
        <taxon>Stenosarchaea group</taxon>
        <taxon>Halobacteria</taxon>
        <taxon>Halobacteriales</taxon>
        <taxon>Natronoarchaeaceae</taxon>
        <taxon>Natranaeroarchaeum</taxon>
    </lineage>
</organism>
<gene>
    <name evidence="4" type="ORF">AArcSt11_07510</name>
</gene>
<dbReference type="SUPFAM" id="SSF51735">
    <property type="entry name" value="NAD(P)-binding Rossmann-fold domains"/>
    <property type="match status" value="1"/>
</dbReference>
<keyword evidence="5" id="KW-1185">Reference proteome</keyword>
<evidence type="ECO:0000313" key="5">
    <source>
        <dbReference type="Proteomes" id="UP001202674"/>
    </source>
</evidence>
<dbReference type="Proteomes" id="UP001202674">
    <property type="component" value="Unassembled WGS sequence"/>
</dbReference>
<keyword evidence="1" id="KW-0560">Oxidoreductase</keyword>
<dbReference type="InterPro" id="IPR000683">
    <property type="entry name" value="Gfo/Idh/MocA-like_OxRdtase_N"/>
</dbReference>
<dbReference type="PANTHER" id="PTHR43818">
    <property type="entry name" value="BCDNA.GH03377"/>
    <property type="match status" value="1"/>
</dbReference>
<dbReference type="Pfam" id="PF22725">
    <property type="entry name" value="GFO_IDH_MocA_C3"/>
    <property type="match status" value="1"/>
</dbReference>
<evidence type="ECO:0000256" key="1">
    <source>
        <dbReference type="ARBA" id="ARBA00023002"/>
    </source>
</evidence>
<proteinExistence type="predicted"/>
<sequence>MSTTIYFIGAGAIARSHAEAVELLPNADEIELAAADPTPAARKRFAEAVDDVRLYEDSESMLSEAVDPDDFVVVAAPPFTHHDETIAALESGRHVLCEKPLAPALDEAEAMLKAARENDRLLGSCNCRHYRTPGTERVKQLIDEGAIGDPYHVTWITRSQRGRPGIEYQPESKWFLDRSKGGGGIVMDWGPYEFATLEDLLVPDSVDVKHAWTAQPETAVDPEDIPFDVETHGGATLVYRTDERDVQVTYERASGTHGEERDVTEIEGTEGAIRWDWTEVGTSTVTLATDNDGDLVEESIAVTPDEDIEAHDRPLVYFDRVVRGGDAPIRTGAEAITSVAMINAMYRCAESGEPQRVDLSKIA</sequence>
<dbReference type="InterPro" id="IPR050463">
    <property type="entry name" value="Gfo/Idh/MocA_oxidrdct_glycsds"/>
</dbReference>
<dbReference type="GO" id="GO:0000166">
    <property type="term" value="F:nucleotide binding"/>
    <property type="evidence" value="ECO:0007669"/>
    <property type="project" value="InterPro"/>
</dbReference>
<dbReference type="SUPFAM" id="SSF55347">
    <property type="entry name" value="Glyceraldehyde-3-phosphate dehydrogenase-like, C-terminal domain"/>
    <property type="match status" value="1"/>
</dbReference>